<dbReference type="GO" id="GO:1904680">
    <property type="term" value="F:peptide transmembrane transporter activity"/>
    <property type="evidence" value="ECO:0007669"/>
    <property type="project" value="TreeGrafter"/>
</dbReference>
<dbReference type="CDD" id="cd00995">
    <property type="entry name" value="PBP2_NikA_DppA_OppA_like"/>
    <property type="match status" value="1"/>
</dbReference>
<organism evidence="5 6">
    <name type="scientific">Phytoactinopolyspora mesophila</name>
    <dbReference type="NCBI Taxonomy" id="2650750"/>
    <lineage>
        <taxon>Bacteria</taxon>
        <taxon>Bacillati</taxon>
        <taxon>Actinomycetota</taxon>
        <taxon>Actinomycetes</taxon>
        <taxon>Jiangellales</taxon>
        <taxon>Jiangellaceae</taxon>
        <taxon>Phytoactinopolyspora</taxon>
    </lineage>
</organism>
<sequence length="536" mass="58117">MYPTGQFKVTGRVRDNNALSRRAFLGAVSAMGFVAVSGCRSAVEEAESADDAATGDVGGNPVSGGTLVTSVVAEPVPGAYNTGRPGNIFWCRSVLETLTLVDDNYEVIPVLATEWEFQDGNQRLVLRLREGVTYHSGRDFTSEDVLFAVDNARERGGLSEMAGVLSEWEVEATGDYEVVISSPTPLQEIAFDVLDTLPMIDHETYEGLEDGSEVIGTGPFVWSEYTAGTELKLTRNDSYWDSELPYLDAVEITVIGDSTAQLSALRSGRAQMSSGMTTQDIQTVVDDENFRLIANHGLVYAFGFDVTLPPFDDVRVRQAVGYAIDRERIVEQVMGGVAQATSLPWVDSATGYPADLADTYTYDPDRAQQMIEEAGAAGAAVTIAIHAQPAPRGVYQIVARDLEAAGLNVSVEEYSIPDFEPRRSANELGQMFHIWSATVGQAPALMVNSLPELRPEGNTGHYDDDEYKRLVEELVNSPDDEATTAALRALSEHLLDAAFFLPFVISPATSVRSDALKDQLIGKYGRSFGAAYLEDA</sequence>
<name>A0A7K3M8H8_9ACTN</name>
<comment type="similarity">
    <text evidence="1">Belongs to the bacterial solute-binding protein 5 family.</text>
</comment>
<dbReference type="InterPro" id="IPR030678">
    <property type="entry name" value="Peptide/Ni-bd"/>
</dbReference>
<gene>
    <name evidence="5" type="ORF">F7O44_20670</name>
</gene>
<dbReference type="Gene3D" id="3.10.105.10">
    <property type="entry name" value="Dipeptide-binding Protein, Domain 3"/>
    <property type="match status" value="1"/>
</dbReference>
<keyword evidence="6" id="KW-1185">Reference proteome</keyword>
<dbReference type="AlphaFoldDB" id="A0A7K3M8H8"/>
<dbReference type="GO" id="GO:0043190">
    <property type="term" value="C:ATP-binding cassette (ABC) transporter complex"/>
    <property type="evidence" value="ECO:0007669"/>
    <property type="project" value="InterPro"/>
</dbReference>
<dbReference type="Proteomes" id="UP000460435">
    <property type="component" value="Unassembled WGS sequence"/>
</dbReference>
<evidence type="ECO:0000256" key="3">
    <source>
        <dbReference type="ARBA" id="ARBA00022729"/>
    </source>
</evidence>
<proteinExistence type="inferred from homology"/>
<dbReference type="PANTHER" id="PTHR30290">
    <property type="entry name" value="PERIPLASMIC BINDING COMPONENT OF ABC TRANSPORTER"/>
    <property type="match status" value="1"/>
</dbReference>
<accession>A0A7K3M8H8</accession>
<dbReference type="InterPro" id="IPR039424">
    <property type="entry name" value="SBP_5"/>
</dbReference>
<dbReference type="GO" id="GO:0015833">
    <property type="term" value="P:peptide transport"/>
    <property type="evidence" value="ECO:0007669"/>
    <property type="project" value="TreeGrafter"/>
</dbReference>
<dbReference type="RefSeq" id="WP_162452166.1">
    <property type="nucleotide sequence ID" value="NZ_WLZY01000007.1"/>
</dbReference>
<evidence type="ECO:0000256" key="2">
    <source>
        <dbReference type="ARBA" id="ARBA00022448"/>
    </source>
</evidence>
<dbReference type="SUPFAM" id="SSF53850">
    <property type="entry name" value="Periplasmic binding protein-like II"/>
    <property type="match status" value="1"/>
</dbReference>
<evidence type="ECO:0000313" key="5">
    <source>
        <dbReference type="EMBL" id="NDL59490.1"/>
    </source>
</evidence>
<evidence type="ECO:0000313" key="6">
    <source>
        <dbReference type="Proteomes" id="UP000460435"/>
    </source>
</evidence>
<dbReference type="InterPro" id="IPR000914">
    <property type="entry name" value="SBP_5_dom"/>
</dbReference>
<comment type="caution">
    <text evidence="5">The sequence shown here is derived from an EMBL/GenBank/DDBJ whole genome shotgun (WGS) entry which is preliminary data.</text>
</comment>
<dbReference type="Pfam" id="PF00496">
    <property type="entry name" value="SBP_bac_5"/>
    <property type="match status" value="1"/>
</dbReference>
<dbReference type="PIRSF" id="PIRSF002741">
    <property type="entry name" value="MppA"/>
    <property type="match status" value="1"/>
</dbReference>
<dbReference type="Gene3D" id="3.40.190.10">
    <property type="entry name" value="Periplasmic binding protein-like II"/>
    <property type="match status" value="1"/>
</dbReference>
<feature type="domain" description="Solute-binding protein family 5" evidence="4">
    <location>
        <begin position="106"/>
        <end position="448"/>
    </location>
</feature>
<reference evidence="5 6" key="1">
    <citation type="submission" date="2019-11" db="EMBL/GenBank/DDBJ databases">
        <authorList>
            <person name="Li X.-J."/>
            <person name="Feng X.-M."/>
        </authorList>
    </citation>
    <scope>NUCLEOTIDE SEQUENCE [LARGE SCALE GENOMIC DNA]</scope>
    <source>
        <strain evidence="5 6">XMNu-373</strain>
    </source>
</reference>
<dbReference type="EMBL" id="WLZY01000007">
    <property type="protein sequence ID" value="NDL59490.1"/>
    <property type="molecule type" value="Genomic_DNA"/>
</dbReference>
<dbReference type="GO" id="GO:0042597">
    <property type="term" value="C:periplasmic space"/>
    <property type="evidence" value="ECO:0007669"/>
    <property type="project" value="UniProtKB-ARBA"/>
</dbReference>
<evidence type="ECO:0000259" key="4">
    <source>
        <dbReference type="Pfam" id="PF00496"/>
    </source>
</evidence>
<evidence type="ECO:0000256" key="1">
    <source>
        <dbReference type="ARBA" id="ARBA00005695"/>
    </source>
</evidence>
<protein>
    <recommendedName>
        <fullName evidence="4">Solute-binding protein family 5 domain-containing protein</fullName>
    </recommendedName>
</protein>
<keyword evidence="3" id="KW-0732">Signal</keyword>
<dbReference type="PANTHER" id="PTHR30290:SF9">
    <property type="entry name" value="OLIGOPEPTIDE-BINDING PROTEIN APPA"/>
    <property type="match status" value="1"/>
</dbReference>
<keyword evidence="2" id="KW-0813">Transport</keyword>